<comment type="caution">
    <text evidence="1">The sequence shown here is derived from an EMBL/GenBank/DDBJ whole genome shotgun (WGS) entry which is preliminary data.</text>
</comment>
<dbReference type="Proteomes" id="UP001056120">
    <property type="component" value="Linkage Group LG22"/>
</dbReference>
<protein>
    <submittedName>
        <fullName evidence="1">Uncharacterized protein</fullName>
    </submittedName>
</protein>
<evidence type="ECO:0000313" key="2">
    <source>
        <dbReference type="Proteomes" id="UP001056120"/>
    </source>
</evidence>
<reference evidence="1 2" key="2">
    <citation type="journal article" date="2022" name="Mol. Ecol. Resour.">
        <title>The genomes of chicory, endive, great burdock and yacon provide insights into Asteraceae paleo-polyploidization history and plant inulin production.</title>
        <authorList>
            <person name="Fan W."/>
            <person name="Wang S."/>
            <person name="Wang H."/>
            <person name="Wang A."/>
            <person name="Jiang F."/>
            <person name="Liu H."/>
            <person name="Zhao H."/>
            <person name="Xu D."/>
            <person name="Zhang Y."/>
        </authorList>
    </citation>
    <scope>NUCLEOTIDE SEQUENCE [LARGE SCALE GENOMIC DNA]</scope>
    <source>
        <strain evidence="2">cv. Yunnan</strain>
        <tissue evidence="1">Leaves</tissue>
    </source>
</reference>
<evidence type="ECO:0000313" key="1">
    <source>
        <dbReference type="EMBL" id="KAI3727327.1"/>
    </source>
</evidence>
<keyword evidence="2" id="KW-1185">Reference proteome</keyword>
<name>A0ACB9BZ96_9ASTR</name>
<organism evidence="1 2">
    <name type="scientific">Smallanthus sonchifolius</name>
    <dbReference type="NCBI Taxonomy" id="185202"/>
    <lineage>
        <taxon>Eukaryota</taxon>
        <taxon>Viridiplantae</taxon>
        <taxon>Streptophyta</taxon>
        <taxon>Embryophyta</taxon>
        <taxon>Tracheophyta</taxon>
        <taxon>Spermatophyta</taxon>
        <taxon>Magnoliopsida</taxon>
        <taxon>eudicotyledons</taxon>
        <taxon>Gunneridae</taxon>
        <taxon>Pentapetalae</taxon>
        <taxon>asterids</taxon>
        <taxon>campanulids</taxon>
        <taxon>Asterales</taxon>
        <taxon>Asteraceae</taxon>
        <taxon>Asteroideae</taxon>
        <taxon>Heliantheae alliance</taxon>
        <taxon>Millerieae</taxon>
        <taxon>Smallanthus</taxon>
    </lineage>
</organism>
<dbReference type="EMBL" id="CM042039">
    <property type="protein sequence ID" value="KAI3727327.1"/>
    <property type="molecule type" value="Genomic_DNA"/>
</dbReference>
<gene>
    <name evidence="1" type="ORF">L1987_67140</name>
</gene>
<sequence length="92" mass="10397">MLMSFYLYMDLIFSDFVLLLFLFLFVGSAFPSFKRTLGGQNFGGNQLLAVVSGCENDKEAALLRIGYECLSSRPICCIFNARFYAATLRKKL</sequence>
<proteinExistence type="predicted"/>
<accession>A0ACB9BZ96</accession>
<reference evidence="2" key="1">
    <citation type="journal article" date="2022" name="Mol. Ecol. Resour.">
        <title>The genomes of chicory, endive, great burdock and yacon provide insights into Asteraceae palaeo-polyploidization history and plant inulin production.</title>
        <authorList>
            <person name="Fan W."/>
            <person name="Wang S."/>
            <person name="Wang H."/>
            <person name="Wang A."/>
            <person name="Jiang F."/>
            <person name="Liu H."/>
            <person name="Zhao H."/>
            <person name="Xu D."/>
            <person name="Zhang Y."/>
        </authorList>
    </citation>
    <scope>NUCLEOTIDE SEQUENCE [LARGE SCALE GENOMIC DNA]</scope>
    <source>
        <strain evidence="2">cv. Yunnan</strain>
    </source>
</reference>